<protein>
    <submittedName>
        <fullName evidence="4">N-acetyltransferase YsnE</fullName>
    </submittedName>
</protein>
<dbReference type="AlphaFoldDB" id="A0A916WGY9"/>
<dbReference type="InterPro" id="IPR050832">
    <property type="entry name" value="Bact_Acetyltransf"/>
</dbReference>
<sequence length="169" mass="19148">MSNVRPHKYDTHLMRIEIDDLSRPAIQDLLSEHLANMYELSPPEQVFALDLSKLKSPDITFWTVWDKDLLLGCGALKELTSTRGEIKSMRTPAKLRGRGAGRAVLHQIIETARQRRYSLISLETGTHPAFLPAQQLYRSAGFQESGPFANYKEDPHSLFMELRLPESAG</sequence>
<comment type="caution">
    <text evidence="4">The sequence shown here is derived from an EMBL/GenBank/DDBJ whole genome shotgun (WGS) entry which is preliminary data.</text>
</comment>
<dbReference type="SUPFAM" id="SSF55729">
    <property type="entry name" value="Acyl-CoA N-acyltransferases (Nat)"/>
    <property type="match status" value="1"/>
</dbReference>
<dbReference type="Proteomes" id="UP000620596">
    <property type="component" value="Unassembled WGS sequence"/>
</dbReference>
<dbReference type="PANTHER" id="PTHR43877">
    <property type="entry name" value="AMINOALKYLPHOSPHONATE N-ACETYLTRANSFERASE-RELATED-RELATED"/>
    <property type="match status" value="1"/>
</dbReference>
<keyword evidence="5" id="KW-1185">Reference proteome</keyword>
<feature type="domain" description="N-acetyltransferase" evidence="3">
    <location>
        <begin position="16"/>
        <end position="165"/>
    </location>
</feature>
<dbReference type="EMBL" id="BMIG01000007">
    <property type="protein sequence ID" value="GGB00268.1"/>
    <property type="molecule type" value="Genomic_DNA"/>
</dbReference>
<evidence type="ECO:0000313" key="5">
    <source>
        <dbReference type="Proteomes" id="UP000620596"/>
    </source>
</evidence>
<reference evidence="4" key="1">
    <citation type="journal article" date="2014" name="Int. J. Syst. Evol. Microbiol.">
        <title>Complete genome sequence of Corynebacterium casei LMG S-19264T (=DSM 44701T), isolated from a smear-ripened cheese.</title>
        <authorList>
            <consortium name="US DOE Joint Genome Institute (JGI-PGF)"/>
            <person name="Walter F."/>
            <person name="Albersmeier A."/>
            <person name="Kalinowski J."/>
            <person name="Ruckert C."/>
        </authorList>
    </citation>
    <scope>NUCLEOTIDE SEQUENCE</scope>
    <source>
        <strain evidence="4">CGMCC 1.15322</strain>
    </source>
</reference>
<dbReference type="Gene3D" id="3.40.630.30">
    <property type="match status" value="1"/>
</dbReference>
<evidence type="ECO:0000256" key="1">
    <source>
        <dbReference type="ARBA" id="ARBA00022679"/>
    </source>
</evidence>
<proteinExistence type="predicted"/>
<dbReference type="Pfam" id="PF00583">
    <property type="entry name" value="Acetyltransf_1"/>
    <property type="match status" value="1"/>
</dbReference>
<dbReference type="PROSITE" id="PS51186">
    <property type="entry name" value="GNAT"/>
    <property type="match status" value="1"/>
</dbReference>
<reference evidence="4" key="2">
    <citation type="submission" date="2020-09" db="EMBL/GenBank/DDBJ databases">
        <authorList>
            <person name="Sun Q."/>
            <person name="Zhou Y."/>
        </authorList>
    </citation>
    <scope>NUCLEOTIDE SEQUENCE</scope>
    <source>
        <strain evidence="4">CGMCC 1.15322</strain>
    </source>
</reference>
<keyword evidence="2" id="KW-0012">Acyltransferase</keyword>
<keyword evidence="1" id="KW-0808">Transferase</keyword>
<dbReference type="PANTHER" id="PTHR43877:SF5">
    <property type="entry name" value="BLL8307 PROTEIN"/>
    <property type="match status" value="1"/>
</dbReference>
<organism evidence="4 5">
    <name type="scientific">Polaromonas eurypsychrophila</name>
    <dbReference type="NCBI Taxonomy" id="1614635"/>
    <lineage>
        <taxon>Bacteria</taxon>
        <taxon>Pseudomonadati</taxon>
        <taxon>Pseudomonadota</taxon>
        <taxon>Betaproteobacteria</taxon>
        <taxon>Burkholderiales</taxon>
        <taxon>Comamonadaceae</taxon>
        <taxon>Polaromonas</taxon>
    </lineage>
</organism>
<evidence type="ECO:0000313" key="4">
    <source>
        <dbReference type="EMBL" id="GGB00268.1"/>
    </source>
</evidence>
<dbReference type="GO" id="GO:0016747">
    <property type="term" value="F:acyltransferase activity, transferring groups other than amino-acyl groups"/>
    <property type="evidence" value="ECO:0007669"/>
    <property type="project" value="InterPro"/>
</dbReference>
<evidence type="ECO:0000259" key="3">
    <source>
        <dbReference type="PROSITE" id="PS51186"/>
    </source>
</evidence>
<gene>
    <name evidence="4" type="primary">ysnE</name>
    <name evidence="4" type="ORF">GCM10011496_21620</name>
</gene>
<name>A0A916WGY9_9BURK</name>
<accession>A0A916WGY9</accession>
<dbReference type="InterPro" id="IPR016181">
    <property type="entry name" value="Acyl_CoA_acyltransferase"/>
</dbReference>
<dbReference type="CDD" id="cd04301">
    <property type="entry name" value="NAT_SF"/>
    <property type="match status" value="1"/>
</dbReference>
<dbReference type="InterPro" id="IPR000182">
    <property type="entry name" value="GNAT_dom"/>
</dbReference>
<evidence type="ECO:0000256" key="2">
    <source>
        <dbReference type="ARBA" id="ARBA00023315"/>
    </source>
</evidence>